<evidence type="ECO:0000313" key="1">
    <source>
        <dbReference type="EMBL" id="MBP2330253.1"/>
    </source>
</evidence>
<dbReference type="RefSeq" id="WP_209646888.1">
    <property type="nucleotide sequence ID" value="NZ_JAGINW010000001.1"/>
</dbReference>
<comment type="caution">
    <text evidence="1">The sequence shown here is derived from an EMBL/GenBank/DDBJ whole genome shotgun (WGS) entry which is preliminary data.</text>
</comment>
<sequence>MAFDDHAEVVSVERGLRICLPAPEDVLYMFKVGSRIQARLVWVNPHEAPLDGEAD</sequence>
<name>A0ABS4U0S4_9PSEU</name>
<protein>
    <recommendedName>
        <fullName evidence="3">PilZ domain-containing protein</fullName>
    </recommendedName>
</protein>
<organism evidence="1 2">
    <name type="scientific">Kibdelosporangium banguiense</name>
    <dbReference type="NCBI Taxonomy" id="1365924"/>
    <lineage>
        <taxon>Bacteria</taxon>
        <taxon>Bacillati</taxon>
        <taxon>Actinomycetota</taxon>
        <taxon>Actinomycetes</taxon>
        <taxon>Pseudonocardiales</taxon>
        <taxon>Pseudonocardiaceae</taxon>
        <taxon>Kibdelosporangium</taxon>
    </lineage>
</organism>
<gene>
    <name evidence="1" type="ORF">JOF56_010638</name>
</gene>
<proteinExistence type="predicted"/>
<evidence type="ECO:0000313" key="2">
    <source>
        <dbReference type="Proteomes" id="UP001519332"/>
    </source>
</evidence>
<evidence type="ECO:0008006" key="3">
    <source>
        <dbReference type="Google" id="ProtNLM"/>
    </source>
</evidence>
<keyword evidence="2" id="KW-1185">Reference proteome</keyword>
<reference evidence="1 2" key="1">
    <citation type="submission" date="2021-03" db="EMBL/GenBank/DDBJ databases">
        <title>Sequencing the genomes of 1000 actinobacteria strains.</title>
        <authorList>
            <person name="Klenk H.-P."/>
        </authorList>
    </citation>
    <scope>NUCLEOTIDE SEQUENCE [LARGE SCALE GENOMIC DNA]</scope>
    <source>
        <strain evidence="1 2">DSM 46670</strain>
    </source>
</reference>
<dbReference type="Proteomes" id="UP001519332">
    <property type="component" value="Unassembled WGS sequence"/>
</dbReference>
<dbReference type="EMBL" id="JAGINW010000001">
    <property type="protein sequence ID" value="MBP2330253.1"/>
    <property type="molecule type" value="Genomic_DNA"/>
</dbReference>
<accession>A0ABS4U0S4</accession>